<dbReference type="InterPro" id="IPR016181">
    <property type="entry name" value="Acyl_CoA_acyltransferase"/>
</dbReference>
<dbReference type="InterPro" id="IPR038740">
    <property type="entry name" value="BioF2-like_GNAT_dom"/>
</dbReference>
<dbReference type="InterPro" id="IPR050644">
    <property type="entry name" value="PG_Glycine_Bridge_Synth"/>
</dbReference>
<feature type="domain" description="BioF2-like acetyltransferase" evidence="1">
    <location>
        <begin position="155"/>
        <end position="280"/>
    </location>
</feature>
<dbReference type="GO" id="GO:0016740">
    <property type="term" value="F:transferase activity"/>
    <property type="evidence" value="ECO:0007669"/>
    <property type="project" value="UniProtKB-KW"/>
</dbReference>
<dbReference type="Pfam" id="PF13480">
    <property type="entry name" value="Acetyltransf_6"/>
    <property type="match status" value="1"/>
</dbReference>
<dbReference type="RefSeq" id="WP_170159070.1">
    <property type="nucleotide sequence ID" value="NZ_RKQL01000006.1"/>
</dbReference>
<dbReference type="Proteomes" id="UP000272193">
    <property type="component" value="Unassembled WGS sequence"/>
</dbReference>
<evidence type="ECO:0000313" key="3">
    <source>
        <dbReference type="Proteomes" id="UP000272193"/>
    </source>
</evidence>
<dbReference type="SUPFAM" id="SSF55729">
    <property type="entry name" value="Acyl-CoA N-acyltransferases (Nat)"/>
    <property type="match status" value="1"/>
</dbReference>
<dbReference type="AlphaFoldDB" id="A0A3N4UV46"/>
<organism evidence="2 3">
    <name type="scientific">Tibeticola sediminis</name>
    <dbReference type="NCBI Taxonomy" id="1917811"/>
    <lineage>
        <taxon>Bacteria</taxon>
        <taxon>Pseudomonadati</taxon>
        <taxon>Pseudomonadota</taxon>
        <taxon>Betaproteobacteria</taxon>
        <taxon>Burkholderiales</taxon>
        <taxon>Comamonadaceae</taxon>
        <taxon>Tibeticola</taxon>
    </lineage>
</organism>
<reference evidence="2 3" key="1">
    <citation type="submission" date="2018-11" db="EMBL/GenBank/DDBJ databases">
        <title>Genomic Encyclopedia of Type Strains, Phase IV (KMG-IV): sequencing the most valuable type-strain genomes for metagenomic binning, comparative biology and taxonomic classification.</title>
        <authorList>
            <person name="Goeker M."/>
        </authorList>
    </citation>
    <scope>NUCLEOTIDE SEQUENCE [LARGE SCALE GENOMIC DNA]</scope>
    <source>
        <strain evidence="2 3">DSM 101684</strain>
    </source>
</reference>
<gene>
    <name evidence="2" type="ORF">EDC62_2385</name>
</gene>
<sequence length="334" mass="37094">MELRELTLEEARRRFAALPPDWQVASLSPDFAQADAWRDPALRCVHVALDGAGFEWLTSVHLQPLAGQADWLGAISPYGYGGALSPCEAPEALAAVWALWQDWCRSRRVVAELARFHPQVPSQRGFFGKVQLNRQTVSVKLQGMAASEGFNTLTRRKINRATRHGVRTRWSDGAADWARFADFYREGMRAIGARPFYLFADPYFAALRGLPHARLLVCEHEDEWLSAAVYLLGARIAEYHLGASSERGKALGTPYLLQAAAIERATAEGLEALYLGGGTDTRADNPLLFYKLGFSRHTLPFYVGEAVHDPAAYWALAARRGYSPQSPPPRVLLD</sequence>
<dbReference type="EMBL" id="RKQL01000006">
    <property type="protein sequence ID" value="RPE64564.1"/>
    <property type="molecule type" value="Genomic_DNA"/>
</dbReference>
<keyword evidence="3" id="KW-1185">Reference proteome</keyword>
<keyword evidence="2" id="KW-0808">Transferase</keyword>
<evidence type="ECO:0000259" key="1">
    <source>
        <dbReference type="Pfam" id="PF13480"/>
    </source>
</evidence>
<evidence type="ECO:0000313" key="2">
    <source>
        <dbReference type="EMBL" id="RPE64564.1"/>
    </source>
</evidence>
<proteinExistence type="predicted"/>
<accession>A0A3N4UV46</accession>
<protein>
    <submittedName>
        <fullName evidence="2">Acetyltransferase (GNAT) family protein</fullName>
    </submittedName>
</protein>
<comment type="caution">
    <text evidence="2">The sequence shown here is derived from an EMBL/GenBank/DDBJ whole genome shotgun (WGS) entry which is preliminary data.</text>
</comment>
<dbReference type="PANTHER" id="PTHR36174:SF1">
    <property type="entry name" value="LIPID II:GLYCINE GLYCYLTRANSFERASE"/>
    <property type="match status" value="1"/>
</dbReference>
<name>A0A3N4UV46_9BURK</name>
<dbReference type="PANTHER" id="PTHR36174">
    <property type="entry name" value="LIPID II:GLYCINE GLYCYLTRANSFERASE"/>
    <property type="match status" value="1"/>
</dbReference>
<dbReference type="Gene3D" id="3.40.630.30">
    <property type="match status" value="1"/>
</dbReference>